<sequence length="39" mass="4586">MRRKTRNFKHKTVKDNKVLTEGSDQESEKDNSQCYDPAT</sequence>
<evidence type="ECO:0000256" key="1">
    <source>
        <dbReference type="SAM" id="MobiDB-lite"/>
    </source>
</evidence>
<gene>
    <name evidence="2" type="ORF">CR201_G0006288</name>
</gene>
<feature type="compositionally biased region" description="Basic residues" evidence="1">
    <location>
        <begin position="1"/>
        <end position="12"/>
    </location>
</feature>
<dbReference type="AlphaFoldDB" id="A0A2J8WXI5"/>
<organism evidence="2">
    <name type="scientific">Pongo abelii</name>
    <name type="common">Sumatran orangutan</name>
    <name type="synonym">Pongo pygmaeus abelii</name>
    <dbReference type="NCBI Taxonomy" id="9601"/>
    <lineage>
        <taxon>Eukaryota</taxon>
        <taxon>Metazoa</taxon>
        <taxon>Chordata</taxon>
        <taxon>Craniata</taxon>
        <taxon>Vertebrata</taxon>
        <taxon>Euteleostomi</taxon>
        <taxon>Mammalia</taxon>
        <taxon>Eutheria</taxon>
        <taxon>Euarchontoglires</taxon>
        <taxon>Primates</taxon>
        <taxon>Haplorrhini</taxon>
        <taxon>Catarrhini</taxon>
        <taxon>Hominidae</taxon>
        <taxon>Pongo</taxon>
    </lineage>
</organism>
<feature type="non-terminal residue" evidence="2">
    <location>
        <position position="39"/>
    </location>
</feature>
<accession>A0A2J8WXI5</accession>
<evidence type="ECO:0000313" key="2">
    <source>
        <dbReference type="EMBL" id="PNJ74479.1"/>
    </source>
</evidence>
<reference evidence="2" key="1">
    <citation type="submission" date="2017-12" db="EMBL/GenBank/DDBJ databases">
        <title>High-resolution comparative analysis of great ape genomes.</title>
        <authorList>
            <person name="Pollen A."/>
            <person name="Hastie A."/>
            <person name="Hormozdiari F."/>
            <person name="Dougherty M."/>
            <person name="Liu R."/>
            <person name="Chaisson M."/>
            <person name="Hoppe E."/>
            <person name="Hill C."/>
            <person name="Pang A."/>
            <person name="Hillier L."/>
            <person name="Baker C."/>
            <person name="Armstrong J."/>
            <person name="Shendure J."/>
            <person name="Paten B."/>
            <person name="Wilson R."/>
            <person name="Chao H."/>
            <person name="Schneider V."/>
            <person name="Ventura M."/>
            <person name="Kronenberg Z."/>
            <person name="Murali S."/>
            <person name="Gordon D."/>
            <person name="Cantsilieris S."/>
            <person name="Munson K."/>
            <person name="Nelson B."/>
            <person name="Raja A."/>
            <person name="Underwood J."/>
            <person name="Diekhans M."/>
            <person name="Fiddes I."/>
            <person name="Haussler D."/>
            <person name="Eichler E."/>
        </authorList>
    </citation>
    <scope>NUCLEOTIDE SEQUENCE [LARGE SCALE GENOMIC DNA]</scope>
    <source>
        <strain evidence="2">Susie</strain>
    </source>
</reference>
<protein>
    <submittedName>
        <fullName evidence="2">ZNF660 isoform 2</fullName>
    </submittedName>
</protein>
<dbReference type="EMBL" id="NDHI03003375">
    <property type="protein sequence ID" value="PNJ74479.1"/>
    <property type="molecule type" value="Genomic_DNA"/>
</dbReference>
<name>A0A2J8WXI5_PONAB</name>
<feature type="region of interest" description="Disordered" evidence="1">
    <location>
        <begin position="1"/>
        <end position="39"/>
    </location>
</feature>
<proteinExistence type="predicted"/>
<comment type="caution">
    <text evidence="2">The sequence shown here is derived from an EMBL/GenBank/DDBJ whole genome shotgun (WGS) entry which is preliminary data.</text>
</comment>